<organism evidence="2 3">
    <name type="scientific">Geodia barretti</name>
    <name type="common">Barrett's horny sponge</name>
    <dbReference type="NCBI Taxonomy" id="519541"/>
    <lineage>
        <taxon>Eukaryota</taxon>
        <taxon>Metazoa</taxon>
        <taxon>Porifera</taxon>
        <taxon>Demospongiae</taxon>
        <taxon>Heteroscleromorpha</taxon>
        <taxon>Tetractinellida</taxon>
        <taxon>Astrophorina</taxon>
        <taxon>Geodiidae</taxon>
        <taxon>Geodia</taxon>
    </lineage>
</organism>
<dbReference type="AlphaFoldDB" id="A0AA35SNM1"/>
<name>A0AA35SNM1_GEOBA</name>
<protein>
    <recommendedName>
        <fullName evidence="4">Secreted protein</fullName>
    </recommendedName>
</protein>
<gene>
    <name evidence="2" type="ORF">GBAR_LOCUS18318</name>
</gene>
<accession>A0AA35SNM1</accession>
<reference evidence="2" key="1">
    <citation type="submission" date="2023-03" db="EMBL/GenBank/DDBJ databases">
        <authorList>
            <person name="Steffen K."/>
            <person name="Cardenas P."/>
        </authorList>
    </citation>
    <scope>NUCLEOTIDE SEQUENCE</scope>
</reference>
<dbReference type="EMBL" id="CASHTH010002599">
    <property type="protein sequence ID" value="CAI8032387.1"/>
    <property type="molecule type" value="Genomic_DNA"/>
</dbReference>
<feature type="signal peptide" evidence="1">
    <location>
        <begin position="1"/>
        <end position="22"/>
    </location>
</feature>
<evidence type="ECO:0000256" key="1">
    <source>
        <dbReference type="SAM" id="SignalP"/>
    </source>
</evidence>
<keyword evidence="3" id="KW-1185">Reference proteome</keyword>
<evidence type="ECO:0000313" key="3">
    <source>
        <dbReference type="Proteomes" id="UP001174909"/>
    </source>
</evidence>
<keyword evidence="1" id="KW-0732">Signal</keyword>
<sequence length="82" mass="8780">MAVMWTQRLLADLCMVTVFTGALDTSFTNCWPTLLSSSLLLTESALASSLCGLPSRLPPSSTGTGSNSSSYTLRSIFWQVAE</sequence>
<dbReference type="Proteomes" id="UP001174909">
    <property type="component" value="Unassembled WGS sequence"/>
</dbReference>
<feature type="chain" id="PRO_5041454117" description="Secreted protein" evidence="1">
    <location>
        <begin position="23"/>
        <end position="82"/>
    </location>
</feature>
<evidence type="ECO:0008006" key="4">
    <source>
        <dbReference type="Google" id="ProtNLM"/>
    </source>
</evidence>
<proteinExistence type="predicted"/>
<evidence type="ECO:0000313" key="2">
    <source>
        <dbReference type="EMBL" id="CAI8032387.1"/>
    </source>
</evidence>
<comment type="caution">
    <text evidence="2">The sequence shown here is derived from an EMBL/GenBank/DDBJ whole genome shotgun (WGS) entry which is preliminary data.</text>
</comment>